<feature type="transmembrane region" description="Helical" evidence="1">
    <location>
        <begin position="579"/>
        <end position="600"/>
    </location>
</feature>
<dbReference type="Pfam" id="PF01757">
    <property type="entry name" value="Acyl_transf_3"/>
    <property type="match status" value="1"/>
</dbReference>
<feature type="domain" description="Nose resistant-to-fluoxetine protein N-terminal" evidence="4">
    <location>
        <begin position="42"/>
        <end position="139"/>
    </location>
</feature>
<feature type="transmembrane region" description="Helical" evidence="1">
    <location>
        <begin position="402"/>
        <end position="424"/>
    </location>
</feature>
<evidence type="ECO:0000259" key="4">
    <source>
        <dbReference type="Pfam" id="PF20146"/>
    </source>
</evidence>
<feature type="signal peptide" evidence="2">
    <location>
        <begin position="1"/>
        <end position="18"/>
    </location>
</feature>
<dbReference type="Proteomes" id="UP001353858">
    <property type="component" value="Unassembled WGS sequence"/>
</dbReference>
<keyword evidence="1" id="KW-0812">Transmembrane</keyword>
<feature type="transmembrane region" description="Helical" evidence="1">
    <location>
        <begin position="374"/>
        <end position="395"/>
    </location>
</feature>
<feature type="chain" id="PRO_5043028264" description="Nose resistant-to-fluoxetine protein N-terminal domain-containing protein" evidence="2">
    <location>
        <begin position="19"/>
        <end position="615"/>
    </location>
</feature>
<evidence type="ECO:0000313" key="5">
    <source>
        <dbReference type="EMBL" id="KAK4883264.1"/>
    </source>
</evidence>
<feature type="transmembrane region" description="Helical" evidence="1">
    <location>
        <begin position="165"/>
        <end position="186"/>
    </location>
</feature>
<organism evidence="5 6">
    <name type="scientific">Aquatica leii</name>
    <dbReference type="NCBI Taxonomy" id="1421715"/>
    <lineage>
        <taxon>Eukaryota</taxon>
        <taxon>Metazoa</taxon>
        <taxon>Ecdysozoa</taxon>
        <taxon>Arthropoda</taxon>
        <taxon>Hexapoda</taxon>
        <taxon>Insecta</taxon>
        <taxon>Pterygota</taxon>
        <taxon>Neoptera</taxon>
        <taxon>Endopterygota</taxon>
        <taxon>Coleoptera</taxon>
        <taxon>Polyphaga</taxon>
        <taxon>Elateriformia</taxon>
        <taxon>Elateroidea</taxon>
        <taxon>Lampyridae</taxon>
        <taxon>Luciolinae</taxon>
        <taxon>Aquatica</taxon>
    </lineage>
</organism>
<feature type="transmembrane region" description="Helical" evidence="1">
    <location>
        <begin position="436"/>
        <end position="458"/>
    </location>
</feature>
<dbReference type="GO" id="GO:0016747">
    <property type="term" value="F:acyltransferase activity, transferring groups other than amino-acyl groups"/>
    <property type="evidence" value="ECO:0007669"/>
    <property type="project" value="InterPro"/>
</dbReference>
<evidence type="ECO:0000259" key="3">
    <source>
        <dbReference type="Pfam" id="PF01757"/>
    </source>
</evidence>
<protein>
    <recommendedName>
        <fullName evidence="7">Nose resistant-to-fluoxetine protein N-terminal domain-containing protein</fullName>
    </recommendedName>
</protein>
<dbReference type="InterPro" id="IPR006621">
    <property type="entry name" value="Nose-resist-to-fluoxetine_N"/>
</dbReference>
<dbReference type="PANTHER" id="PTHR11161:SF0">
    <property type="entry name" value="O-ACYLTRANSFERASE LIKE PROTEIN"/>
    <property type="match status" value="1"/>
</dbReference>
<sequence>MLTTILLIIFSALPSLQSDVLLNDTNEIFKNAIVNLNISLQCRNQLRKFVLGLEQQENWALTMLKANGEIFVEDEDKKSKLNPFDDCINTNETTEDGSLLGKYCISTQKFYSNNDWYKIPLSNGVCVPNKCTVSDIITIFDSKQITFWTTDTLCQTKEVEPYDNVAVATITFFSVLFSIVAASSLYDVNLYLKNEKPAHSLFTSFSLLTNGKKLLQINKSPNCDQISCMNGLRVISFSLAIVVHTIVINLQFIKNVSYYQEWHSSIYGTVVVGSELVIDTFLVMTGVLLSFNEMKSISKKQNFNVIKHYINRYFRISSVFFIVVLINVSLIYLSSGPLWKANANYCKSNCYTYLWNTLLYIQNIANPDAMCFGISWYLSLDMQLWIISPFLLIPLRTKPKLVLTFAALFGFLSSISVFGMVRFYDGISADIYQFKIYTHTLVRAAPWFLGLILGYFLFISKKSKANINKIWANILTVTSIIGFYVCCCINKFNGFGKDYDLENSIRISTVHLLFSLCVCWIIYACDNGYFELLNRFLSLPLFEILSKLSYSAYMVHFTILHLLILTWRRPIIFSTFKMVIYAFWHIIIIIVISLIPTLIIEMPVATITKFLLNKI</sequence>
<dbReference type="EMBL" id="JARPUR010000002">
    <property type="protein sequence ID" value="KAK4883264.1"/>
    <property type="molecule type" value="Genomic_DNA"/>
</dbReference>
<name>A0AAN7Q1W5_9COLE</name>
<dbReference type="InterPro" id="IPR052728">
    <property type="entry name" value="O2_lipid_transport_reg"/>
</dbReference>
<dbReference type="Pfam" id="PF20146">
    <property type="entry name" value="NRF"/>
    <property type="match status" value="1"/>
</dbReference>
<feature type="transmembrane region" description="Helical" evidence="1">
    <location>
        <begin position="470"/>
        <end position="492"/>
    </location>
</feature>
<keyword evidence="6" id="KW-1185">Reference proteome</keyword>
<keyword evidence="2" id="KW-0732">Signal</keyword>
<evidence type="ECO:0000313" key="6">
    <source>
        <dbReference type="Proteomes" id="UP001353858"/>
    </source>
</evidence>
<dbReference type="AlphaFoldDB" id="A0AAN7Q1W5"/>
<dbReference type="InterPro" id="IPR002656">
    <property type="entry name" value="Acyl_transf_3_dom"/>
</dbReference>
<proteinExistence type="predicted"/>
<evidence type="ECO:0000256" key="1">
    <source>
        <dbReference type="SAM" id="Phobius"/>
    </source>
</evidence>
<dbReference type="PANTHER" id="PTHR11161">
    <property type="entry name" value="O-ACYLTRANSFERASE"/>
    <property type="match status" value="1"/>
</dbReference>
<evidence type="ECO:0008006" key="7">
    <source>
        <dbReference type="Google" id="ProtNLM"/>
    </source>
</evidence>
<feature type="transmembrane region" description="Helical" evidence="1">
    <location>
        <begin position="313"/>
        <end position="333"/>
    </location>
</feature>
<feature type="domain" description="Acyltransferase 3" evidence="3">
    <location>
        <begin position="228"/>
        <end position="598"/>
    </location>
</feature>
<gene>
    <name evidence="5" type="ORF">RN001_006583</name>
</gene>
<keyword evidence="1" id="KW-0472">Membrane</keyword>
<feature type="transmembrane region" description="Helical" evidence="1">
    <location>
        <begin position="265"/>
        <end position="292"/>
    </location>
</feature>
<accession>A0AAN7Q1W5</accession>
<keyword evidence="1" id="KW-1133">Transmembrane helix</keyword>
<reference evidence="6" key="1">
    <citation type="submission" date="2023-01" db="EMBL/GenBank/DDBJ databases">
        <title>Key to firefly adult light organ development and bioluminescence: homeobox transcription factors regulate luciferase expression and transportation to peroxisome.</title>
        <authorList>
            <person name="Fu X."/>
        </authorList>
    </citation>
    <scope>NUCLEOTIDE SEQUENCE [LARGE SCALE GENOMIC DNA]</scope>
</reference>
<comment type="caution">
    <text evidence="5">The sequence shown here is derived from an EMBL/GenBank/DDBJ whole genome shotgun (WGS) entry which is preliminary data.</text>
</comment>
<evidence type="ECO:0000256" key="2">
    <source>
        <dbReference type="SAM" id="SignalP"/>
    </source>
</evidence>
<feature type="transmembrane region" description="Helical" evidence="1">
    <location>
        <begin position="512"/>
        <end position="530"/>
    </location>
</feature>
<feature type="transmembrane region" description="Helical" evidence="1">
    <location>
        <begin position="234"/>
        <end position="253"/>
    </location>
</feature>